<reference evidence="1" key="1">
    <citation type="submission" date="2022-11" db="EMBL/GenBank/DDBJ databases">
        <title>Salinimicrobium profundisediminis sp. nov., isolated from deep-sea sediment of the Mariana Trench.</title>
        <authorList>
            <person name="Fu H."/>
        </authorList>
    </citation>
    <scope>NUCLEOTIDE SEQUENCE</scope>
    <source>
        <strain evidence="1">MT39</strain>
    </source>
</reference>
<comment type="caution">
    <text evidence="1">The sequence shown here is derived from an EMBL/GenBank/DDBJ whole genome shotgun (WGS) entry which is preliminary data.</text>
</comment>
<organism evidence="1 2">
    <name type="scientific">Salinimicrobium profundisediminis</name>
    <dbReference type="NCBI Taxonomy" id="2994553"/>
    <lineage>
        <taxon>Bacteria</taxon>
        <taxon>Pseudomonadati</taxon>
        <taxon>Bacteroidota</taxon>
        <taxon>Flavobacteriia</taxon>
        <taxon>Flavobacteriales</taxon>
        <taxon>Flavobacteriaceae</taxon>
        <taxon>Salinimicrobium</taxon>
    </lineage>
</organism>
<evidence type="ECO:0000313" key="1">
    <source>
        <dbReference type="EMBL" id="MCX2839952.1"/>
    </source>
</evidence>
<accession>A0A9X3D0L4</accession>
<evidence type="ECO:0000313" key="2">
    <source>
        <dbReference type="Proteomes" id="UP001148482"/>
    </source>
</evidence>
<dbReference type="Pfam" id="PF06089">
    <property type="entry name" value="Asparaginase_II"/>
    <property type="match status" value="1"/>
</dbReference>
<dbReference type="PANTHER" id="PTHR42110:SF1">
    <property type="entry name" value="L-ASPARAGINASE, PUTATIVE (AFU_ORTHOLOGUE AFUA_3G11890)-RELATED"/>
    <property type="match status" value="1"/>
</dbReference>
<gene>
    <name evidence="1" type="ORF">OQ279_17645</name>
</gene>
<dbReference type="PANTHER" id="PTHR42110">
    <property type="entry name" value="L-ASPARAGINASE, PUTATIVE (AFU_ORTHOLOGUE AFUA_3G11890)-RELATED"/>
    <property type="match status" value="1"/>
</dbReference>
<dbReference type="InterPro" id="IPR010349">
    <property type="entry name" value="Asparaginase_II"/>
</dbReference>
<dbReference type="AlphaFoldDB" id="A0A9X3D0L4"/>
<sequence>MKKLFRKYIGQYSMIGNKQQKWGIFMHHAIIEERRNGSVENVHFGIIAGVNDKKETVRQFGDIKQDVFFRSAAKPIQALPLLLTDIIEKYGVTDEEAALFGASQRGEHYHIAALESLLNKLPVREEELLCPPSYPLNKGPYEEMLREGKEKRRLYHNCAGKHIGFAAVCRELGYEVSGYWRQEHPLQKQINDIFSELSEIPLDLIKAGTDGCGVPVLAIPLENMALTYLKLACPDMIKDSALRSAVQKLGAIMNKEPNIIASHHFICSILLRDDNIFAKGGAQGVYCFGLRKERLGFALKVINGSEEVWPNIVASILEQIDYSNKETIRNLRALKPNSVKNDSGHEVGTIHEVFQLKEL</sequence>
<name>A0A9X3D0L4_9FLAO</name>
<proteinExistence type="predicted"/>
<dbReference type="EMBL" id="JAPJDA010000082">
    <property type="protein sequence ID" value="MCX2839952.1"/>
    <property type="molecule type" value="Genomic_DNA"/>
</dbReference>
<dbReference type="Proteomes" id="UP001148482">
    <property type="component" value="Unassembled WGS sequence"/>
</dbReference>
<protein>
    <submittedName>
        <fullName evidence="1">Asparaginase</fullName>
    </submittedName>
</protein>
<keyword evidence="2" id="KW-1185">Reference proteome</keyword>